<dbReference type="EMBL" id="JABFOR010000007">
    <property type="protein sequence ID" value="NOJ70523.1"/>
    <property type="molecule type" value="Genomic_DNA"/>
</dbReference>
<dbReference type="NCBIfam" id="NF005372">
    <property type="entry name" value="PRK06914.1"/>
    <property type="match status" value="1"/>
</dbReference>
<organism evidence="5 6">
    <name type="scientific">Paenibacillus alvei</name>
    <name type="common">Bacillus alvei</name>
    <dbReference type="NCBI Taxonomy" id="44250"/>
    <lineage>
        <taxon>Bacteria</taxon>
        <taxon>Bacillati</taxon>
        <taxon>Bacillota</taxon>
        <taxon>Bacilli</taxon>
        <taxon>Bacillales</taxon>
        <taxon>Paenibacillaceae</taxon>
        <taxon>Paenibacillus</taxon>
    </lineage>
</organism>
<dbReference type="PROSITE" id="PS00061">
    <property type="entry name" value="ADH_SHORT"/>
    <property type="match status" value="1"/>
</dbReference>
<dbReference type="CDD" id="cd05374">
    <property type="entry name" value="17beta-HSD-like_SDR_c"/>
    <property type="match status" value="1"/>
</dbReference>
<dbReference type="GO" id="GO:0016491">
    <property type="term" value="F:oxidoreductase activity"/>
    <property type="evidence" value="ECO:0007669"/>
    <property type="project" value="UniProtKB-KW"/>
</dbReference>
<evidence type="ECO:0000313" key="5">
    <source>
        <dbReference type="EMBL" id="NOJ70523.1"/>
    </source>
</evidence>
<feature type="domain" description="Ketoreductase" evidence="4">
    <location>
        <begin position="17"/>
        <end position="198"/>
    </location>
</feature>
<dbReference type="InterPro" id="IPR051911">
    <property type="entry name" value="SDR_oxidoreductase"/>
</dbReference>
<dbReference type="SMART" id="SM00822">
    <property type="entry name" value="PKS_KR"/>
    <property type="match status" value="1"/>
</dbReference>
<dbReference type="Gene3D" id="3.40.50.720">
    <property type="entry name" value="NAD(P)-binding Rossmann-like Domain"/>
    <property type="match status" value="1"/>
</dbReference>
<protein>
    <submittedName>
        <fullName evidence="5">SDR family oxidoreductase</fullName>
    </submittedName>
</protein>
<evidence type="ECO:0000256" key="1">
    <source>
        <dbReference type="ARBA" id="ARBA00006484"/>
    </source>
</evidence>
<dbReference type="SUPFAM" id="SSF51735">
    <property type="entry name" value="NAD(P)-binding Rossmann-fold domains"/>
    <property type="match status" value="1"/>
</dbReference>
<reference evidence="5 6" key="1">
    <citation type="submission" date="2020-05" db="EMBL/GenBank/DDBJ databases">
        <title>Whole genome sequencing and identification of novel metabolites from Paenibacillus alvei strain JR949.</title>
        <authorList>
            <person name="Rajendhran J."/>
            <person name="Sree Pranav P."/>
            <person name="Mahalakshmi B."/>
            <person name="Karthikeyan R."/>
        </authorList>
    </citation>
    <scope>NUCLEOTIDE SEQUENCE [LARGE SCALE GENOMIC DNA]</scope>
    <source>
        <strain evidence="5 6">JR949</strain>
    </source>
</reference>
<dbReference type="PANTHER" id="PTHR43976:SF16">
    <property type="entry name" value="SHORT-CHAIN DEHYDROGENASE_REDUCTASE FAMILY PROTEIN"/>
    <property type="match status" value="1"/>
</dbReference>
<evidence type="ECO:0000256" key="3">
    <source>
        <dbReference type="RuleBase" id="RU000363"/>
    </source>
</evidence>
<dbReference type="PRINTS" id="PR00081">
    <property type="entry name" value="GDHRDH"/>
</dbReference>
<dbReference type="InterPro" id="IPR036291">
    <property type="entry name" value="NAD(P)-bd_dom_sf"/>
</dbReference>
<dbReference type="AlphaFoldDB" id="A0AAP7DHF6"/>
<evidence type="ECO:0000313" key="6">
    <source>
        <dbReference type="Proteomes" id="UP000552038"/>
    </source>
</evidence>
<dbReference type="Proteomes" id="UP000552038">
    <property type="component" value="Unassembled WGS sequence"/>
</dbReference>
<dbReference type="InterPro" id="IPR002347">
    <property type="entry name" value="SDR_fam"/>
</dbReference>
<sequence>MTSPHYSKPILKQGKQAVAVVTGSSSGFGLHTCIELARSGYLVVATMRNPQQSSRLLQEAETQGVKDRIDVQALDVTDTQCIASAAQYILSAYGGVHVLVNNAGFAIGGFIEEISLDEWRAQLNTNFFGTVEVTRALLPYMRQQGSGTIINVSSISGRYAFPGYAPYAASKFAVEGFTESLRMEMLPYGIYAVLVEPGSYRTDIWSKGFNSISSRENSPYQSYLKHILQYSEKNAEKAPPPHEVARLIASIANDPKPRLRYTPGWSRAGMGLLRAMPWKWYERLIIWMLHR</sequence>
<evidence type="ECO:0000256" key="2">
    <source>
        <dbReference type="ARBA" id="ARBA00023002"/>
    </source>
</evidence>
<proteinExistence type="inferred from homology"/>
<dbReference type="Pfam" id="PF00106">
    <property type="entry name" value="adh_short"/>
    <property type="match status" value="1"/>
</dbReference>
<accession>A0AAP7DHF6</accession>
<dbReference type="PANTHER" id="PTHR43976">
    <property type="entry name" value="SHORT CHAIN DEHYDROGENASE"/>
    <property type="match status" value="1"/>
</dbReference>
<dbReference type="InterPro" id="IPR057326">
    <property type="entry name" value="KR_dom"/>
</dbReference>
<comment type="caution">
    <text evidence="5">The sequence shown here is derived from an EMBL/GenBank/DDBJ whole genome shotgun (WGS) entry which is preliminary data.</text>
</comment>
<name>A0AAP7DHF6_PAEAL</name>
<dbReference type="PRINTS" id="PR00080">
    <property type="entry name" value="SDRFAMILY"/>
</dbReference>
<comment type="similarity">
    <text evidence="1 3">Belongs to the short-chain dehydrogenases/reductases (SDR) family.</text>
</comment>
<keyword evidence="2" id="KW-0560">Oxidoreductase</keyword>
<dbReference type="InterPro" id="IPR020904">
    <property type="entry name" value="Sc_DH/Rdtase_CS"/>
</dbReference>
<dbReference type="RefSeq" id="WP_171416035.1">
    <property type="nucleotide sequence ID" value="NZ_JABFOR010000007.1"/>
</dbReference>
<evidence type="ECO:0000259" key="4">
    <source>
        <dbReference type="SMART" id="SM00822"/>
    </source>
</evidence>
<gene>
    <name evidence="5" type="ORF">HMI46_08160</name>
</gene>